<accession>A0A0A9C411</accession>
<dbReference type="AlphaFoldDB" id="A0A0A9C411"/>
<protein>
    <submittedName>
        <fullName evidence="1">Uncharacterized protein</fullName>
    </submittedName>
</protein>
<name>A0A0A9C411_ARUDO</name>
<proteinExistence type="predicted"/>
<organism evidence="1">
    <name type="scientific">Arundo donax</name>
    <name type="common">Giant reed</name>
    <name type="synonym">Donax arundinaceus</name>
    <dbReference type="NCBI Taxonomy" id="35708"/>
    <lineage>
        <taxon>Eukaryota</taxon>
        <taxon>Viridiplantae</taxon>
        <taxon>Streptophyta</taxon>
        <taxon>Embryophyta</taxon>
        <taxon>Tracheophyta</taxon>
        <taxon>Spermatophyta</taxon>
        <taxon>Magnoliopsida</taxon>
        <taxon>Liliopsida</taxon>
        <taxon>Poales</taxon>
        <taxon>Poaceae</taxon>
        <taxon>PACMAD clade</taxon>
        <taxon>Arundinoideae</taxon>
        <taxon>Arundineae</taxon>
        <taxon>Arundo</taxon>
    </lineage>
</organism>
<reference evidence="1" key="2">
    <citation type="journal article" date="2015" name="Data Brief">
        <title>Shoot transcriptome of the giant reed, Arundo donax.</title>
        <authorList>
            <person name="Barrero R.A."/>
            <person name="Guerrero F.D."/>
            <person name="Moolhuijzen P."/>
            <person name="Goolsby J.A."/>
            <person name="Tidwell J."/>
            <person name="Bellgard S.E."/>
            <person name="Bellgard M.I."/>
        </authorList>
    </citation>
    <scope>NUCLEOTIDE SEQUENCE</scope>
    <source>
        <tissue evidence="1">Shoot tissue taken approximately 20 cm above the soil surface</tissue>
    </source>
</reference>
<sequence>MYLVPGFLVIDGQRYLRTYRNKCNQFAMQQDKFSEIQAHSNGIARQ</sequence>
<reference evidence="1" key="1">
    <citation type="submission" date="2014-09" db="EMBL/GenBank/DDBJ databases">
        <authorList>
            <person name="Magalhaes I.L.F."/>
            <person name="Oliveira U."/>
            <person name="Santos F.R."/>
            <person name="Vidigal T.H.D.A."/>
            <person name="Brescovit A.D."/>
            <person name="Santos A.J."/>
        </authorList>
    </citation>
    <scope>NUCLEOTIDE SEQUENCE</scope>
    <source>
        <tissue evidence="1">Shoot tissue taken approximately 20 cm above the soil surface</tissue>
    </source>
</reference>
<evidence type="ECO:0000313" key="1">
    <source>
        <dbReference type="EMBL" id="JAD70331.1"/>
    </source>
</evidence>
<dbReference type="EMBL" id="GBRH01227564">
    <property type="protein sequence ID" value="JAD70331.1"/>
    <property type="molecule type" value="Transcribed_RNA"/>
</dbReference>